<reference evidence="2" key="1">
    <citation type="submission" date="2013-11" db="EMBL/GenBank/DDBJ databases">
        <title>New antitubercular compounds from marine-derived Verrucosispora sp. MS100047.</title>
        <authorList>
            <person name="Huang P."/>
            <person name="Xie F."/>
            <person name="Wang Q."/>
            <person name="Wang J."/>
            <person name="Wang Q."/>
            <person name="Abdel-Mageed W.M."/>
            <person name="Liu M."/>
            <person name="Han J."/>
            <person name="Song F."/>
            <person name="Dai H."/>
            <person name="Liu X."/>
            <person name="Zhang L."/>
        </authorList>
    </citation>
    <scope>NUCLEOTIDE SEQUENCE</scope>
    <source>
        <strain evidence="2">MS100047</strain>
    </source>
</reference>
<gene>
    <name evidence="2" type="ORF">VASRM7_511</name>
</gene>
<name>A0A097CSY4_9ACTN</name>
<sequence>MQPADLWVLDAAAEQPGGLRQRQRTHLHALDDTDVAAVGQHREQPGVGLRRSQCDDDQEPDVQRRLGQRPHQPYRILAGPVEVVDGDQQPGRIGGLPQRIGQFAGTPRGSGHRGGEGQRAVRCHLGAPTGGDRDARHAGEPGQLGQCLRLADPRFTDQFHYATAPGAGPGERLRQPICGCGLGLRCVTPGCADPMLCRVAHEHTTLRLPTPITAGPSLTTSVVVTTAHNQRAPLTEKNASQYPDVRPEKMLRAVYIPHIDLLTVAPTRPVAGRHDPAKYHPDRAFSPQ</sequence>
<proteinExistence type="predicted"/>
<organism evidence="2">
    <name type="scientific">Verrucosispora sp. MS100047</name>
    <dbReference type="NCBI Taxonomy" id="1410949"/>
    <lineage>
        <taxon>Bacteria</taxon>
        <taxon>Bacillati</taxon>
        <taxon>Actinomycetota</taxon>
        <taxon>Actinomycetes</taxon>
        <taxon>Micromonosporales</taxon>
        <taxon>Micromonosporaceae</taxon>
        <taxon>Micromonospora</taxon>
    </lineage>
</organism>
<feature type="region of interest" description="Disordered" evidence="1">
    <location>
        <begin position="40"/>
        <end position="72"/>
    </location>
</feature>
<evidence type="ECO:0000256" key="1">
    <source>
        <dbReference type="SAM" id="MobiDB-lite"/>
    </source>
</evidence>
<evidence type="ECO:0000313" key="2">
    <source>
        <dbReference type="EMBL" id="AIS85754.1"/>
    </source>
</evidence>
<dbReference type="AlphaFoldDB" id="A0A097CSY4"/>
<accession>A0A097CSY4</accession>
<protein>
    <submittedName>
        <fullName evidence="2">Uncharacterized protein</fullName>
    </submittedName>
</protein>
<dbReference type="EMBL" id="KF826681">
    <property type="protein sequence ID" value="AIS85754.1"/>
    <property type="molecule type" value="Genomic_DNA"/>
</dbReference>